<keyword evidence="4 10" id="KW-1003">Cell membrane</keyword>
<keyword evidence="6" id="KW-0812">Transmembrane</keyword>
<dbReference type="Pfam" id="PF21687">
    <property type="entry name" value="T2SSK_1st"/>
    <property type="match status" value="1"/>
</dbReference>
<evidence type="ECO:0000259" key="11">
    <source>
        <dbReference type="Pfam" id="PF03934"/>
    </source>
</evidence>
<comment type="similarity">
    <text evidence="2 10">Belongs to the GSP K family.</text>
</comment>
<dbReference type="SUPFAM" id="SSF158544">
    <property type="entry name" value="GspK insert domain-like"/>
    <property type="match status" value="2"/>
</dbReference>
<evidence type="ECO:0000256" key="1">
    <source>
        <dbReference type="ARBA" id="ARBA00004533"/>
    </source>
</evidence>
<feature type="domain" description="T2SS protein K first SAM-like" evidence="12">
    <location>
        <begin position="104"/>
        <end position="215"/>
    </location>
</feature>
<evidence type="ECO:0000313" key="14">
    <source>
        <dbReference type="Proteomes" id="UP000269041"/>
    </source>
</evidence>
<dbReference type="SUPFAM" id="SSF54523">
    <property type="entry name" value="Pili subunits"/>
    <property type="match status" value="1"/>
</dbReference>
<feature type="domain" description="T2SS protein K second SAM-like" evidence="11">
    <location>
        <begin position="220"/>
        <end position="287"/>
    </location>
</feature>
<dbReference type="PANTHER" id="PTHR38831:SF1">
    <property type="entry name" value="TYPE II SECRETION SYSTEM PROTEIN K-RELATED"/>
    <property type="match status" value="1"/>
</dbReference>
<comment type="subcellular location">
    <subcellularLocation>
        <location evidence="1 10">Cell inner membrane</location>
    </subcellularLocation>
</comment>
<organism evidence="13 14">
    <name type="scientific">Vibrio pectenicida</name>
    <dbReference type="NCBI Taxonomy" id="62763"/>
    <lineage>
        <taxon>Bacteria</taxon>
        <taxon>Pseudomonadati</taxon>
        <taxon>Pseudomonadota</taxon>
        <taxon>Gammaproteobacteria</taxon>
        <taxon>Vibrionales</taxon>
        <taxon>Vibrionaceae</taxon>
        <taxon>Vibrio</taxon>
    </lineage>
</organism>
<keyword evidence="14" id="KW-1185">Reference proteome</keyword>
<dbReference type="OrthoDB" id="9788973at2"/>
<dbReference type="GO" id="GO:0009306">
    <property type="term" value="P:protein secretion"/>
    <property type="evidence" value="ECO:0007669"/>
    <property type="project" value="InterPro"/>
</dbReference>
<evidence type="ECO:0000256" key="4">
    <source>
        <dbReference type="ARBA" id="ARBA00022475"/>
    </source>
</evidence>
<dbReference type="NCBIfam" id="NF037980">
    <property type="entry name" value="T2SS_GspK"/>
    <property type="match status" value="1"/>
</dbReference>
<evidence type="ECO:0000256" key="5">
    <source>
        <dbReference type="ARBA" id="ARBA00022519"/>
    </source>
</evidence>
<dbReference type="AlphaFoldDB" id="A0A3R9L4H9"/>
<keyword evidence="3 10" id="KW-0813">Transport</keyword>
<name>A0A3R9L4H9_9VIBR</name>
<evidence type="ECO:0000256" key="9">
    <source>
        <dbReference type="ARBA" id="ARBA00023136"/>
    </source>
</evidence>
<dbReference type="InterPro" id="IPR045584">
    <property type="entry name" value="Pilin-like"/>
</dbReference>
<gene>
    <name evidence="13" type="ORF">EJA03_01730</name>
</gene>
<dbReference type="InterPro" id="IPR049179">
    <property type="entry name" value="T2SSK_SAM-like_2nd"/>
</dbReference>
<evidence type="ECO:0000256" key="2">
    <source>
        <dbReference type="ARBA" id="ARBA00007246"/>
    </source>
</evidence>
<evidence type="ECO:0000313" key="13">
    <source>
        <dbReference type="EMBL" id="RSD32823.1"/>
    </source>
</evidence>
<accession>A0A3R9L4H9</accession>
<evidence type="ECO:0000256" key="8">
    <source>
        <dbReference type="ARBA" id="ARBA00022989"/>
    </source>
</evidence>
<protein>
    <recommendedName>
        <fullName evidence="10">Type II secretion system protein K</fullName>
    </recommendedName>
</protein>
<dbReference type="GO" id="GO:0005886">
    <property type="term" value="C:plasma membrane"/>
    <property type="evidence" value="ECO:0007669"/>
    <property type="project" value="UniProtKB-SubCell"/>
</dbReference>
<evidence type="ECO:0000256" key="10">
    <source>
        <dbReference type="PIRNR" id="PIRNR002786"/>
    </source>
</evidence>
<keyword evidence="9 10" id="KW-0472">Membrane</keyword>
<evidence type="ECO:0000256" key="6">
    <source>
        <dbReference type="ARBA" id="ARBA00022692"/>
    </source>
</evidence>
<dbReference type="Proteomes" id="UP000269041">
    <property type="component" value="Unassembled WGS sequence"/>
</dbReference>
<dbReference type="PIRSF" id="PIRSF002786">
    <property type="entry name" value="XcpX"/>
    <property type="match status" value="1"/>
</dbReference>
<reference evidence="13 14" key="1">
    <citation type="submission" date="2018-12" db="EMBL/GenBank/DDBJ databases">
        <title>Genomic taxonomy of the Vibrionaceae family.</title>
        <authorList>
            <person name="Gomez-Gil B."/>
            <person name="Enciso-Ibarra K."/>
        </authorList>
    </citation>
    <scope>NUCLEOTIDE SEQUENCE [LARGE SCALE GENOMIC DNA]</scope>
    <source>
        <strain evidence="13 14">CAIM 594</strain>
    </source>
</reference>
<dbReference type="InterPro" id="IPR049031">
    <property type="entry name" value="T2SSK_SAM-like_1st"/>
</dbReference>
<dbReference type="RefSeq" id="WP_125319513.1">
    <property type="nucleotide sequence ID" value="NZ_AP024889.1"/>
</dbReference>
<dbReference type="PANTHER" id="PTHR38831">
    <property type="entry name" value="TYPE II SECRETION SYSTEM PROTEIN K"/>
    <property type="match status" value="1"/>
</dbReference>
<keyword evidence="7" id="KW-0653">Protein transport</keyword>
<comment type="caution">
    <text evidence="13">The sequence shown here is derived from an EMBL/GenBank/DDBJ whole genome shotgun (WGS) entry which is preliminary data.</text>
</comment>
<dbReference type="Pfam" id="PF03934">
    <property type="entry name" value="T2SSK"/>
    <property type="match status" value="1"/>
</dbReference>
<keyword evidence="5 10" id="KW-0997">Cell inner membrane</keyword>
<evidence type="ECO:0000256" key="7">
    <source>
        <dbReference type="ARBA" id="ARBA00022927"/>
    </source>
</evidence>
<dbReference type="Gene3D" id="1.10.40.60">
    <property type="entry name" value="EpsJ-like"/>
    <property type="match status" value="2"/>
</dbReference>
<evidence type="ECO:0000259" key="12">
    <source>
        <dbReference type="Pfam" id="PF21687"/>
    </source>
</evidence>
<dbReference type="InterPro" id="IPR005628">
    <property type="entry name" value="GspK"/>
</dbReference>
<keyword evidence="8" id="KW-1133">Transmembrane helix</keyword>
<evidence type="ECO:0000256" key="3">
    <source>
        <dbReference type="ARBA" id="ARBA00022448"/>
    </source>
</evidence>
<proteinExistence type="inferred from homology"/>
<sequence>MMVRRSQRGVALIVILLLLAVMVSISASMADRLFTQFKRAQSQINYQQAYWYSLGVEALAKYGIEQSYKDNPDSINLSQEWASEFDGLPLDYGTVSGKLVDAQACFNINALSGSEQNAGASQVPFLVARFQNLLEELQVENYQAETIAHSLWEYTDSNDSVNSPSGAEDSYYESLSPAYLSANTLLADSSELRAVKEVSGDAMKKVSSMICALPTADLRLNVNTIPAEHAALLVAMFYPNLNASQAKEVLEGRGPDGWSSIDDFLGQAVISQLSDDIKKSVKGYLSVDSKYFELDAEVLVDNSRIRLRSLLFSDDKKTATVVRRRFGGIGERVSNRSAEQK</sequence>
<dbReference type="InterPro" id="IPR038072">
    <property type="entry name" value="GspK_central_sf"/>
</dbReference>
<dbReference type="Gene3D" id="3.30.1300.30">
    <property type="entry name" value="GSPII I/J protein-like"/>
    <property type="match status" value="1"/>
</dbReference>
<dbReference type="EMBL" id="RSFA01000003">
    <property type="protein sequence ID" value="RSD32823.1"/>
    <property type="molecule type" value="Genomic_DNA"/>
</dbReference>